<dbReference type="EMBL" id="UFXP01000001">
    <property type="protein sequence ID" value="STC76747.1"/>
    <property type="molecule type" value="Genomic_DNA"/>
</dbReference>
<evidence type="ECO:0000313" key="3">
    <source>
        <dbReference type="EMBL" id="STC76747.1"/>
    </source>
</evidence>
<dbReference type="AlphaFoldDB" id="A0A376CW69"/>
<name>A0A376CW69_9CORY</name>
<dbReference type="Proteomes" id="UP000254287">
    <property type="component" value="Unassembled WGS sequence"/>
</dbReference>
<keyword evidence="2" id="KW-1133">Transmembrane helix</keyword>
<reference evidence="3 4" key="1">
    <citation type="submission" date="2018-06" db="EMBL/GenBank/DDBJ databases">
        <authorList>
            <consortium name="Pathogen Informatics"/>
            <person name="Doyle S."/>
        </authorList>
    </citation>
    <scope>NUCLEOTIDE SEQUENCE [LARGE SCALE GENOMIC DNA]</scope>
    <source>
        <strain evidence="3 4">NCTC10289</strain>
    </source>
</reference>
<keyword evidence="1" id="KW-0175">Coiled coil</keyword>
<feature type="coiled-coil region" evidence="1">
    <location>
        <begin position="75"/>
        <end position="109"/>
    </location>
</feature>
<evidence type="ECO:0000256" key="2">
    <source>
        <dbReference type="SAM" id="Phobius"/>
    </source>
</evidence>
<accession>A0A376CW69</accession>
<evidence type="ECO:0000313" key="4">
    <source>
        <dbReference type="Proteomes" id="UP000254287"/>
    </source>
</evidence>
<gene>
    <name evidence="3" type="ORF">NCTC10289_01053</name>
</gene>
<proteinExistence type="predicted"/>
<keyword evidence="2" id="KW-0812">Transmembrane</keyword>
<dbReference type="RefSeq" id="WP_115021619.1">
    <property type="nucleotide sequence ID" value="NZ_CP069533.1"/>
</dbReference>
<sequence>MELIDLLNNLNGAGWLQVVMQALIILAIVGSFTAKFFLGPNYDDRQRSVNRLLTLVTTRRARAISVEQAAHAAELEAHAALLESIQRDVKNLRQRLDYMQDENQRLHDDLIKHRHYSDAMHRRYISLSTRAAVKGVTVNESDRWLTFTEWLKIAYPDEDETEPRASPDERSR</sequence>
<feature type="transmembrane region" description="Helical" evidence="2">
    <location>
        <begin position="15"/>
        <end position="38"/>
    </location>
</feature>
<organism evidence="3 4">
    <name type="scientific">Corynebacterium minutissimum</name>
    <dbReference type="NCBI Taxonomy" id="38301"/>
    <lineage>
        <taxon>Bacteria</taxon>
        <taxon>Bacillati</taxon>
        <taxon>Actinomycetota</taxon>
        <taxon>Actinomycetes</taxon>
        <taxon>Mycobacteriales</taxon>
        <taxon>Corynebacteriaceae</taxon>
        <taxon>Corynebacterium</taxon>
    </lineage>
</organism>
<evidence type="ECO:0000256" key="1">
    <source>
        <dbReference type="SAM" id="Coils"/>
    </source>
</evidence>
<protein>
    <submittedName>
        <fullName evidence="3">Uncharacterized protein</fullName>
    </submittedName>
</protein>
<keyword evidence="2" id="KW-0472">Membrane</keyword>